<dbReference type="Proteomes" id="UP000239757">
    <property type="component" value="Unassembled WGS sequence"/>
</dbReference>
<dbReference type="AlphaFoldDB" id="A0A2P5YRV5"/>
<dbReference type="OrthoDB" id="1725265at2759"/>
<name>A0A2P5YRV5_GOSBA</name>
<proteinExistence type="predicted"/>
<organism evidence="1 2">
    <name type="scientific">Gossypium barbadense</name>
    <name type="common">Sea Island cotton</name>
    <name type="synonym">Hibiscus barbadensis</name>
    <dbReference type="NCBI Taxonomy" id="3634"/>
    <lineage>
        <taxon>Eukaryota</taxon>
        <taxon>Viridiplantae</taxon>
        <taxon>Streptophyta</taxon>
        <taxon>Embryophyta</taxon>
        <taxon>Tracheophyta</taxon>
        <taxon>Spermatophyta</taxon>
        <taxon>Magnoliopsida</taxon>
        <taxon>eudicotyledons</taxon>
        <taxon>Gunneridae</taxon>
        <taxon>Pentapetalae</taxon>
        <taxon>rosids</taxon>
        <taxon>malvids</taxon>
        <taxon>Malvales</taxon>
        <taxon>Malvaceae</taxon>
        <taxon>Malvoideae</taxon>
        <taxon>Gossypium</taxon>
    </lineage>
</organism>
<protein>
    <submittedName>
        <fullName evidence="1">Uncharacterized protein</fullName>
    </submittedName>
</protein>
<dbReference type="EMBL" id="KZ662848">
    <property type="protein sequence ID" value="PPS18318.1"/>
    <property type="molecule type" value="Genomic_DNA"/>
</dbReference>
<sequence length="80" mass="8694">MHWVGSPVGDKVLLDATDPRIATFEPDGEIPLRVLSIFPYGTVEVIHPKFNTFKADGRGLGRAHTTGGDTAVRYSRVQTG</sequence>
<accession>A0A2P5YRV5</accession>
<evidence type="ECO:0000313" key="1">
    <source>
        <dbReference type="EMBL" id="PPS18318.1"/>
    </source>
</evidence>
<gene>
    <name evidence="1" type="ORF">GOBAR_AA02264</name>
</gene>
<evidence type="ECO:0000313" key="2">
    <source>
        <dbReference type="Proteomes" id="UP000239757"/>
    </source>
</evidence>
<reference evidence="1 2" key="1">
    <citation type="submission" date="2015-01" db="EMBL/GenBank/DDBJ databases">
        <title>Genome of allotetraploid Gossypium barbadense reveals genomic plasticity and fiber elongation in cotton evolution.</title>
        <authorList>
            <person name="Chen X."/>
            <person name="Liu X."/>
            <person name="Zhao B."/>
            <person name="Zheng H."/>
            <person name="Hu Y."/>
            <person name="Lu G."/>
            <person name="Yang C."/>
            <person name="Chen J."/>
            <person name="Shan C."/>
            <person name="Zhang L."/>
            <person name="Zhou Y."/>
            <person name="Wang L."/>
            <person name="Guo W."/>
            <person name="Bai Y."/>
            <person name="Ruan J."/>
            <person name="Shangguan X."/>
            <person name="Mao Y."/>
            <person name="Jiang J."/>
            <person name="Zhu Y."/>
            <person name="Lei J."/>
            <person name="Kang H."/>
            <person name="Chen S."/>
            <person name="He X."/>
            <person name="Wang R."/>
            <person name="Wang Y."/>
            <person name="Chen J."/>
            <person name="Wang L."/>
            <person name="Yu S."/>
            <person name="Wang B."/>
            <person name="Wei J."/>
            <person name="Song S."/>
            <person name="Lu X."/>
            <person name="Gao Z."/>
            <person name="Gu W."/>
            <person name="Deng X."/>
            <person name="Ma D."/>
            <person name="Wang S."/>
            <person name="Liang W."/>
            <person name="Fang L."/>
            <person name="Cai C."/>
            <person name="Zhu X."/>
            <person name="Zhou B."/>
            <person name="Zhang Y."/>
            <person name="Chen Z."/>
            <person name="Xu S."/>
            <person name="Zhu R."/>
            <person name="Wang S."/>
            <person name="Zhang T."/>
            <person name="Zhao G."/>
        </authorList>
    </citation>
    <scope>NUCLEOTIDE SEQUENCE [LARGE SCALE GENOMIC DNA]</scope>
    <source>
        <strain evidence="2">cv. Xinhai21</strain>
        <tissue evidence="1">Leaf</tissue>
    </source>
</reference>